<proteinExistence type="predicted"/>
<name>A0A8T3ALJ0_DENNO</name>
<gene>
    <name evidence="2" type="ORF">KFK09_023230</name>
</gene>
<accession>A0A8T3ALJ0</accession>
<feature type="region of interest" description="Disordered" evidence="1">
    <location>
        <begin position="46"/>
        <end position="97"/>
    </location>
</feature>
<evidence type="ECO:0000313" key="2">
    <source>
        <dbReference type="EMBL" id="KAI0496904.1"/>
    </source>
</evidence>
<dbReference type="EMBL" id="JAGYWB010000016">
    <property type="protein sequence ID" value="KAI0496904.1"/>
    <property type="molecule type" value="Genomic_DNA"/>
</dbReference>
<dbReference type="Proteomes" id="UP000829196">
    <property type="component" value="Unassembled WGS sequence"/>
</dbReference>
<feature type="compositionally biased region" description="Pro residues" evidence="1">
    <location>
        <begin position="68"/>
        <end position="79"/>
    </location>
</feature>
<evidence type="ECO:0000256" key="1">
    <source>
        <dbReference type="SAM" id="MobiDB-lite"/>
    </source>
</evidence>
<protein>
    <submittedName>
        <fullName evidence="2">Uncharacterized protein</fullName>
    </submittedName>
</protein>
<dbReference type="AlphaFoldDB" id="A0A8T3ALJ0"/>
<organism evidence="2 3">
    <name type="scientific">Dendrobium nobile</name>
    <name type="common">Orchid</name>
    <dbReference type="NCBI Taxonomy" id="94219"/>
    <lineage>
        <taxon>Eukaryota</taxon>
        <taxon>Viridiplantae</taxon>
        <taxon>Streptophyta</taxon>
        <taxon>Embryophyta</taxon>
        <taxon>Tracheophyta</taxon>
        <taxon>Spermatophyta</taxon>
        <taxon>Magnoliopsida</taxon>
        <taxon>Liliopsida</taxon>
        <taxon>Asparagales</taxon>
        <taxon>Orchidaceae</taxon>
        <taxon>Epidendroideae</taxon>
        <taxon>Malaxideae</taxon>
        <taxon>Dendrobiinae</taxon>
        <taxon>Dendrobium</taxon>
    </lineage>
</organism>
<comment type="caution">
    <text evidence="2">The sequence shown here is derived from an EMBL/GenBank/DDBJ whole genome shotgun (WGS) entry which is preliminary data.</text>
</comment>
<evidence type="ECO:0000313" key="3">
    <source>
        <dbReference type="Proteomes" id="UP000829196"/>
    </source>
</evidence>
<sequence>MSNERCMIVGFNIGRPFDHSLFASVLTTIYELCHSRKTINRALILHKGDSSEEREEEEKKEEKEEAPLRPPSELFPPPEDVGTLSNFRETPGICRTL</sequence>
<keyword evidence="3" id="KW-1185">Reference proteome</keyword>
<reference evidence="2" key="1">
    <citation type="journal article" date="2022" name="Front. Genet.">
        <title>Chromosome-Scale Assembly of the Dendrobium nobile Genome Provides Insights Into the Molecular Mechanism of the Biosynthesis of the Medicinal Active Ingredient of Dendrobium.</title>
        <authorList>
            <person name="Xu Q."/>
            <person name="Niu S.-C."/>
            <person name="Li K.-L."/>
            <person name="Zheng P.-J."/>
            <person name="Zhang X.-J."/>
            <person name="Jia Y."/>
            <person name="Liu Y."/>
            <person name="Niu Y.-X."/>
            <person name="Yu L.-H."/>
            <person name="Chen D.-F."/>
            <person name="Zhang G.-Q."/>
        </authorList>
    </citation>
    <scope>NUCLEOTIDE SEQUENCE</scope>
    <source>
        <tissue evidence="2">Leaf</tissue>
    </source>
</reference>